<dbReference type="SUPFAM" id="SSF53067">
    <property type="entry name" value="Actin-like ATPase domain"/>
    <property type="match status" value="1"/>
</dbReference>
<proteinExistence type="inferred from homology"/>
<evidence type="ECO:0000313" key="3">
    <source>
        <dbReference type="EMBL" id="MEN3067974.1"/>
    </source>
</evidence>
<comment type="caution">
    <text evidence="3">The sequence shown here is derived from an EMBL/GenBank/DDBJ whole genome shotgun (WGS) entry which is preliminary data.</text>
</comment>
<dbReference type="Proteomes" id="UP001410394">
    <property type="component" value="Unassembled WGS sequence"/>
</dbReference>
<name>A0ABU9YW59_9RHOO</name>
<dbReference type="PANTHER" id="PTHR18964:SF149">
    <property type="entry name" value="BIFUNCTIONAL UDP-N-ACETYLGLUCOSAMINE 2-EPIMERASE_N-ACETYLMANNOSAMINE KINASE"/>
    <property type="match status" value="1"/>
</dbReference>
<reference evidence="3 4" key="1">
    <citation type="journal article" date="2018" name="Int. J. Syst. Evol. Microbiol.">
        <title>Uliginosibacterium sediminicola sp. nov., isolated from freshwater sediment.</title>
        <authorList>
            <person name="Hwang W.M."/>
            <person name="Kim S.M."/>
            <person name="Kang K."/>
            <person name="Ahn T.Y."/>
        </authorList>
    </citation>
    <scope>NUCLEOTIDE SEQUENCE [LARGE SCALE GENOMIC DNA]</scope>
    <source>
        <strain evidence="3 4">M1-21</strain>
    </source>
</reference>
<dbReference type="InterPro" id="IPR043129">
    <property type="entry name" value="ATPase_NBD"/>
</dbReference>
<organism evidence="3 4">
    <name type="scientific">Uliginosibacterium sediminicola</name>
    <dbReference type="NCBI Taxonomy" id="2024550"/>
    <lineage>
        <taxon>Bacteria</taxon>
        <taxon>Pseudomonadati</taxon>
        <taxon>Pseudomonadota</taxon>
        <taxon>Betaproteobacteria</taxon>
        <taxon>Rhodocyclales</taxon>
        <taxon>Zoogloeaceae</taxon>
        <taxon>Uliginosibacterium</taxon>
    </lineage>
</organism>
<dbReference type="Gene3D" id="1.10.10.10">
    <property type="entry name" value="Winged helix-like DNA-binding domain superfamily/Winged helix DNA-binding domain"/>
    <property type="match status" value="1"/>
</dbReference>
<dbReference type="InterPro" id="IPR005471">
    <property type="entry name" value="Tscrpt_reg_IclR_N"/>
</dbReference>
<comment type="similarity">
    <text evidence="1">Belongs to the ROK (NagC/XylR) family.</text>
</comment>
<dbReference type="RefSeq" id="WP_345918737.1">
    <property type="nucleotide sequence ID" value="NZ_JBDIVE010000002.1"/>
</dbReference>
<feature type="domain" description="HTH iclR-type" evidence="2">
    <location>
        <begin position="3"/>
        <end position="45"/>
    </location>
</feature>
<dbReference type="Gene3D" id="3.30.420.40">
    <property type="match status" value="2"/>
</dbReference>
<dbReference type="InterPro" id="IPR000600">
    <property type="entry name" value="ROK"/>
</dbReference>
<protein>
    <submittedName>
        <fullName evidence="3">ROK family transcriptional regulator</fullName>
    </submittedName>
</protein>
<gene>
    <name evidence="3" type="ORF">ABDB84_05735</name>
</gene>
<keyword evidence="4" id="KW-1185">Reference proteome</keyword>
<evidence type="ECO:0000259" key="2">
    <source>
        <dbReference type="Pfam" id="PF09339"/>
    </source>
</evidence>
<dbReference type="Pfam" id="PF09339">
    <property type="entry name" value="HTH_IclR"/>
    <property type="match status" value="1"/>
</dbReference>
<dbReference type="Pfam" id="PF00480">
    <property type="entry name" value="ROK"/>
    <property type="match status" value="1"/>
</dbReference>
<evidence type="ECO:0000313" key="4">
    <source>
        <dbReference type="Proteomes" id="UP001410394"/>
    </source>
</evidence>
<dbReference type="SUPFAM" id="SSF46785">
    <property type="entry name" value="Winged helix' DNA-binding domain"/>
    <property type="match status" value="1"/>
</dbReference>
<dbReference type="InterPro" id="IPR036390">
    <property type="entry name" value="WH_DNA-bd_sf"/>
</dbReference>
<dbReference type="InterPro" id="IPR036388">
    <property type="entry name" value="WH-like_DNA-bd_sf"/>
</dbReference>
<accession>A0ABU9YW59</accession>
<sequence>MALIRLIRGRPGWSRADLAECTGLTKSTVSQLVQELIDEGWLAEDDALVTGSIGRRPTPLRLDDKRLAMIGVDLTLGSIQVVATALTGEVIASSEQKLASSAVADVIAAVAQCAAGVIAEVSAGQGRRVLGLGIGVPGPVHEGSGVLHYAANLDWHNVPVRSLLQHALGELGWPELPVFLQRRAASAALGEVEFATTTVDEPLLFIHLGKTIGAGVFVGGRLLSGHGGFAGDVGHLQLVSDGPQCICGRRGCADTLTSLSAMSARLGVSDEQFVERVLAGDEAACAVAREGGTYLASLIHQLWLTFDPAQIVLGGIASRLGSDYVGLALQVLQERTANSRLQPPPVSVARFGTRAVAIGATALVFNQLVRPV</sequence>
<dbReference type="PANTHER" id="PTHR18964">
    <property type="entry name" value="ROK (REPRESSOR, ORF, KINASE) FAMILY"/>
    <property type="match status" value="1"/>
</dbReference>
<evidence type="ECO:0000256" key="1">
    <source>
        <dbReference type="ARBA" id="ARBA00006479"/>
    </source>
</evidence>
<dbReference type="EMBL" id="JBDIVE010000002">
    <property type="protein sequence ID" value="MEN3067974.1"/>
    <property type="molecule type" value="Genomic_DNA"/>
</dbReference>